<name>A0ABX0JNL7_9PROT</name>
<accession>A0ABX0JNL7</accession>
<comment type="caution">
    <text evidence="2">The sequence shown here is derived from an EMBL/GenBank/DDBJ whole genome shotgun (WGS) entry which is preliminary data.</text>
</comment>
<feature type="region of interest" description="Disordered" evidence="1">
    <location>
        <begin position="54"/>
        <end position="110"/>
    </location>
</feature>
<evidence type="ECO:0000313" key="3">
    <source>
        <dbReference type="Proteomes" id="UP000635278"/>
    </source>
</evidence>
<dbReference type="RefSeq" id="WP_173583445.1">
    <property type="nucleotide sequence ID" value="NZ_WOTB01000012.1"/>
</dbReference>
<evidence type="ECO:0000256" key="1">
    <source>
        <dbReference type="SAM" id="MobiDB-lite"/>
    </source>
</evidence>
<sequence>MSDDAEAGKHARARELAEAALRAEAKGDQILADKLLDQAENTDPEAVENVLRDSLDEPTRLHHRHAKPSDADFGDDVAVAAMTRTVEPGSDAPDRAGITQSGSGADNERR</sequence>
<organism evidence="2 3">
    <name type="scientific">Acetobacter musti</name>
    <dbReference type="NCBI Taxonomy" id="864732"/>
    <lineage>
        <taxon>Bacteria</taxon>
        <taxon>Pseudomonadati</taxon>
        <taxon>Pseudomonadota</taxon>
        <taxon>Alphaproteobacteria</taxon>
        <taxon>Acetobacterales</taxon>
        <taxon>Acetobacteraceae</taxon>
        <taxon>Acetobacter</taxon>
    </lineage>
</organism>
<dbReference type="EMBL" id="WOTB01000012">
    <property type="protein sequence ID" value="NHN85051.1"/>
    <property type="molecule type" value="Genomic_DNA"/>
</dbReference>
<proteinExistence type="predicted"/>
<keyword evidence="3" id="KW-1185">Reference proteome</keyword>
<evidence type="ECO:0000313" key="2">
    <source>
        <dbReference type="EMBL" id="NHN85051.1"/>
    </source>
</evidence>
<dbReference type="Proteomes" id="UP000635278">
    <property type="component" value="Unassembled WGS sequence"/>
</dbReference>
<protein>
    <submittedName>
        <fullName evidence="2">Uncharacterized protein</fullName>
    </submittedName>
</protein>
<reference evidence="2 3" key="1">
    <citation type="journal article" date="2020" name="Int. J. Syst. Evol. Microbiol.">
        <title>Novel acetic acid bacteria from cider fermentations: Acetobacter conturbans sp. nov. and Acetobacter fallax sp. nov.</title>
        <authorList>
            <person name="Sombolestani A.S."/>
            <person name="Cleenwerck I."/>
            <person name="Cnockaert M."/>
            <person name="Borremans W."/>
            <person name="Wieme A.D."/>
            <person name="De Vuyst L."/>
            <person name="Vandamme P."/>
        </authorList>
    </citation>
    <scope>NUCLEOTIDE SEQUENCE [LARGE SCALE GENOMIC DNA]</scope>
    <source>
        <strain evidence="2 3">LMG 30640</strain>
    </source>
</reference>
<gene>
    <name evidence="2" type="ORF">GOB93_10415</name>
</gene>